<keyword evidence="2" id="KW-1185">Reference proteome</keyword>
<protein>
    <submittedName>
        <fullName evidence="1">Uncharacterized protein</fullName>
    </submittedName>
</protein>
<proteinExistence type="predicted"/>
<dbReference type="EMBL" id="KZ852045">
    <property type="protein sequence ID" value="RDH33826.1"/>
    <property type="molecule type" value="Genomic_DNA"/>
</dbReference>
<reference evidence="1 2" key="1">
    <citation type="submission" date="2018-07" db="EMBL/GenBank/DDBJ databases">
        <title>The genomes of Aspergillus section Nigri reveals drivers in fungal speciation.</title>
        <authorList>
            <consortium name="DOE Joint Genome Institute"/>
            <person name="Vesth T.C."/>
            <person name="Nybo J."/>
            <person name="Theobald S."/>
            <person name="Brandl J."/>
            <person name="Frisvad J.C."/>
            <person name="Nielsen K.F."/>
            <person name="Lyhne E.K."/>
            <person name="Kogle M.E."/>
            <person name="Kuo A."/>
            <person name="Riley R."/>
            <person name="Clum A."/>
            <person name="Nolan M."/>
            <person name="Lipzen A."/>
            <person name="Salamov A."/>
            <person name="Henrissat B."/>
            <person name="Wiebenga A."/>
            <person name="De vries R.P."/>
            <person name="Grigoriev I.V."/>
            <person name="Mortensen U.H."/>
            <person name="Andersen M.R."/>
            <person name="Baker S.E."/>
        </authorList>
    </citation>
    <scope>NUCLEOTIDE SEQUENCE [LARGE SCALE GENOMIC DNA]</scope>
    <source>
        <strain evidence="1 2">CBS 139.54b</strain>
    </source>
</reference>
<organism evidence="1 2">
    <name type="scientific">Aspergillus welwitschiae</name>
    <dbReference type="NCBI Taxonomy" id="1341132"/>
    <lineage>
        <taxon>Eukaryota</taxon>
        <taxon>Fungi</taxon>
        <taxon>Dikarya</taxon>
        <taxon>Ascomycota</taxon>
        <taxon>Pezizomycotina</taxon>
        <taxon>Eurotiomycetes</taxon>
        <taxon>Eurotiomycetidae</taxon>
        <taxon>Eurotiales</taxon>
        <taxon>Aspergillaceae</taxon>
        <taxon>Aspergillus</taxon>
        <taxon>Aspergillus subgen. Circumdati</taxon>
    </lineage>
</organism>
<evidence type="ECO:0000313" key="2">
    <source>
        <dbReference type="Proteomes" id="UP000253729"/>
    </source>
</evidence>
<dbReference type="AlphaFoldDB" id="A0A3F3Q553"/>
<dbReference type="GeneID" id="38134447"/>
<dbReference type="RefSeq" id="XP_026626848.1">
    <property type="nucleotide sequence ID" value="XM_026766091.1"/>
</dbReference>
<evidence type="ECO:0000313" key="1">
    <source>
        <dbReference type="EMBL" id="RDH33826.1"/>
    </source>
</evidence>
<dbReference type="Proteomes" id="UP000253729">
    <property type="component" value="Unassembled WGS sequence"/>
</dbReference>
<accession>A0A3F3Q553</accession>
<name>A0A3F3Q553_9EURO</name>
<gene>
    <name evidence="1" type="ORF">BDQ94DRAFT_142737</name>
</gene>
<sequence length="71" mass="7756">MNITTCLSVALRVAGHPKTFLCDGRLTYTKLCSSTPVIVWIDPCFCIRLDRAQEVGGTMILSGQLNINEGI</sequence>